<accession>A0A8T2NMY3</accession>
<gene>
    <name evidence="2" type="ORF">JZ751_024328</name>
</gene>
<organism evidence="2 3">
    <name type="scientific">Albula glossodonta</name>
    <name type="common">roundjaw bonefish</name>
    <dbReference type="NCBI Taxonomy" id="121402"/>
    <lineage>
        <taxon>Eukaryota</taxon>
        <taxon>Metazoa</taxon>
        <taxon>Chordata</taxon>
        <taxon>Craniata</taxon>
        <taxon>Vertebrata</taxon>
        <taxon>Euteleostomi</taxon>
        <taxon>Actinopterygii</taxon>
        <taxon>Neopterygii</taxon>
        <taxon>Teleostei</taxon>
        <taxon>Albuliformes</taxon>
        <taxon>Albulidae</taxon>
        <taxon>Albula</taxon>
    </lineage>
</organism>
<feature type="compositionally biased region" description="Polar residues" evidence="1">
    <location>
        <begin position="43"/>
        <end position="55"/>
    </location>
</feature>
<sequence>MGDFRVCPFSAQSFNQQQRWCGLTSCFWQHPVCSIQERGAQTGKGSSLSQATSPHSLHPLQEHMGHCTSSTPELPGVELEVGEGWLSSGILLPALRFTVPQLPPSSTRPR</sequence>
<evidence type="ECO:0000313" key="2">
    <source>
        <dbReference type="EMBL" id="KAG9338938.1"/>
    </source>
</evidence>
<evidence type="ECO:0000313" key="3">
    <source>
        <dbReference type="Proteomes" id="UP000824540"/>
    </source>
</evidence>
<feature type="region of interest" description="Disordered" evidence="1">
    <location>
        <begin position="39"/>
        <end position="73"/>
    </location>
</feature>
<proteinExistence type="predicted"/>
<protein>
    <submittedName>
        <fullName evidence="2">Uncharacterized protein</fullName>
    </submittedName>
</protein>
<reference evidence="2" key="1">
    <citation type="thesis" date="2021" institute="BYU ScholarsArchive" country="Provo, UT, USA">
        <title>Applications of and Algorithms for Genome Assembly and Genomic Analyses with an Emphasis on Marine Teleosts.</title>
        <authorList>
            <person name="Pickett B.D."/>
        </authorList>
    </citation>
    <scope>NUCLEOTIDE SEQUENCE</scope>
    <source>
        <strain evidence="2">HI-2016</strain>
    </source>
</reference>
<dbReference type="AlphaFoldDB" id="A0A8T2NMY3"/>
<keyword evidence="3" id="KW-1185">Reference proteome</keyword>
<evidence type="ECO:0000256" key="1">
    <source>
        <dbReference type="SAM" id="MobiDB-lite"/>
    </source>
</evidence>
<name>A0A8T2NMY3_9TELE</name>
<dbReference type="EMBL" id="JAFBMS010000060">
    <property type="protein sequence ID" value="KAG9338938.1"/>
    <property type="molecule type" value="Genomic_DNA"/>
</dbReference>
<comment type="caution">
    <text evidence="2">The sequence shown here is derived from an EMBL/GenBank/DDBJ whole genome shotgun (WGS) entry which is preliminary data.</text>
</comment>
<dbReference type="Proteomes" id="UP000824540">
    <property type="component" value="Unassembled WGS sequence"/>
</dbReference>